<evidence type="ECO:0000313" key="11">
    <source>
        <dbReference type="Proteomes" id="UP000226192"/>
    </source>
</evidence>
<dbReference type="OrthoDB" id="432292at2759"/>
<reference evidence="10 11" key="1">
    <citation type="submission" date="2017-06" db="EMBL/GenBank/DDBJ databases">
        <title>Ant-infecting Ophiocordyceps genomes reveal a high diversity of potential behavioral manipulation genes and a possible major role for enterotoxins.</title>
        <authorList>
            <person name="De Bekker C."/>
            <person name="Evans H.C."/>
            <person name="Brachmann A."/>
            <person name="Hughes D.P."/>
        </authorList>
    </citation>
    <scope>NUCLEOTIDE SEQUENCE [LARGE SCALE GENOMIC DNA]</scope>
    <source>
        <strain evidence="10 11">Map64</strain>
    </source>
</reference>
<keyword evidence="5 7" id="KW-1133">Transmembrane helix</keyword>
<dbReference type="PANTHER" id="PTHR12640:SF0">
    <property type="entry name" value="DOLICHYL-DIPHOSPHOOLIGOSACCHARIDE--PROTEIN GLYCOSYLTRANSFERASE SUBUNIT 2"/>
    <property type="match status" value="1"/>
</dbReference>
<dbReference type="UniPathway" id="UPA00378"/>
<dbReference type="AlphaFoldDB" id="A0A2C5YEY2"/>
<feature type="domain" description="Ribophorin II C-terminal" evidence="9">
    <location>
        <begin position="176"/>
        <end position="279"/>
    </location>
</feature>
<gene>
    <name evidence="10" type="ORF">CDD81_7859</name>
</gene>
<keyword evidence="2 7" id="KW-0812">Transmembrane</keyword>
<keyword evidence="4" id="KW-0256">Endoplasmic reticulum</keyword>
<evidence type="ECO:0000256" key="3">
    <source>
        <dbReference type="ARBA" id="ARBA00022729"/>
    </source>
</evidence>
<evidence type="ECO:0000256" key="5">
    <source>
        <dbReference type="ARBA" id="ARBA00022989"/>
    </source>
</evidence>
<dbReference type="GO" id="GO:0008250">
    <property type="term" value="C:oligosaccharyltransferase complex"/>
    <property type="evidence" value="ECO:0007669"/>
    <property type="project" value="InterPro"/>
</dbReference>
<comment type="caution">
    <text evidence="10">The sequence shown here is derived from an EMBL/GenBank/DDBJ whole genome shotgun (WGS) entry which is preliminary data.</text>
</comment>
<evidence type="ECO:0000256" key="4">
    <source>
        <dbReference type="ARBA" id="ARBA00022824"/>
    </source>
</evidence>
<feature type="signal peptide" evidence="8">
    <location>
        <begin position="1"/>
        <end position="19"/>
    </location>
</feature>
<evidence type="ECO:0000313" key="10">
    <source>
        <dbReference type="EMBL" id="PHH66266.1"/>
    </source>
</evidence>
<accession>A0A2C5YEY2</accession>
<dbReference type="PANTHER" id="PTHR12640">
    <property type="entry name" value="RIBOPHORIN II"/>
    <property type="match status" value="1"/>
</dbReference>
<evidence type="ECO:0000256" key="6">
    <source>
        <dbReference type="ARBA" id="ARBA00023136"/>
    </source>
</evidence>
<sequence length="284" mass="30680">MRFLTASVLVAAAAGTVRAVTSWDFSDASATVTSKKDDDVVQSFTSSEQVKQTITLGYDGALKLSLTTKEGTKPKRPHQAFLMVKEPSSGLETSFPLKVKDSGKATAQIALKDLPVQLLLSPRPLEASLVIGSTGSAVGLLTPVFDIALKHDPSAQKPSYEYPERYKRLEEIYHTFGQDPKSPPKAISMVFVLAVLGAVPALAIGWLFVGANASHAKKALGDSPLSHVMFFGSIVAMETVFWLYYRNWNLFQALPAMSLVGLVALLSGTRALGEVQRRRLAGER</sequence>
<dbReference type="Proteomes" id="UP000226192">
    <property type="component" value="Unassembled WGS sequence"/>
</dbReference>
<dbReference type="InterPro" id="IPR008814">
    <property type="entry name" value="Swp1"/>
</dbReference>
<organism evidence="10 11">
    <name type="scientific">Ophiocordyceps australis</name>
    <dbReference type="NCBI Taxonomy" id="1399860"/>
    <lineage>
        <taxon>Eukaryota</taxon>
        <taxon>Fungi</taxon>
        <taxon>Dikarya</taxon>
        <taxon>Ascomycota</taxon>
        <taxon>Pezizomycotina</taxon>
        <taxon>Sordariomycetes</taxon>
        <taxon>Hypocreomycetidae</taxon>
        <taxon>Hypocreales</taxon>
        <taxon>Ophiocordycipitaceae</taxon>
        <taxon>Ophiocordyceps</taxon>
    </lineage>
</organism>
<evidence type="ECO:0000256" key="8">
    <source>
        <dbReference type="SAM" id="SignalP"/>
    </source>
</evidence>
<dbReference type="InterPro" id="IPR056790">
    <property type="entry name" value="Ribophorin_II_C"/>
</dbReference>
<evidence type="ECO:0000256" key="2">
    <source>
        <dbReference type="ARBA" id="ARBA00022692"/>
    </source>
</evidence>
<dbReference type="GO" id="GO:0006487">
    <property type="term" value="P:protein N-linked glycosylation"/>
    <property type="evidence" value="ECO:0007669"/>
    <property type="project" value="TreeGrafter"/>
</dbReference>
<dbReference type="Pfam" id="PF25147">
    <property type="entry name" value="Ribophorin_II_C"/>
    <property type="match status" value="1"/>
</dbReference>
<comment type="subcellular location">
    <subcellularLocation>
        <location evidence="1">Endoplasmic reticulum membrane</location>
        <topology evidence="1">Multi-pass membrane protein</topology>
    </subcellularLocation>
</comment>
<dbReference type="EMBL" id="NJET01000009">
    <property type="protein sequence ID" value="PHH66266.1"/>
    <property type="molecule type" value="Genomic_DNA"/>
</dbReference>
<dbReference type="STRING" id="1399860.A0A2C5YEY2"/>
<feature type="transmembrane region" description="Helical" evidence="7">
    <location>
        <begin position="250"/>
        <end position="269"/>
    </location>
</feature>
<feature type="chain" id="PRO_5044267649" description="Ribophorin II C-terminal domain-containing protein" evidence="8">
    <location>
        <begin position="20"/>
        <end position="284"/>
    </location>
</feature>
<name>A0A2C5YEY2_9HYPO</name>
<evidence type="ECO:0000256" key="7">
    <source>
        <dbReference type="SAM" id="Phobius"/>
    </source>
</evidence>
<evidence type="ECO:0000256" key="1">
    <source>
        <dbReference type="ARBA" id="ARBA00004477"/>
    </source>
</evidence>
<feature type="transmembrane region" description="Helical" evidence="7">
    <location>
        <begin position="225"/>
        <end position="244"/>
    </location>
</feature>
<keyword evidence="11" id="KW-1185">Reference proteome</keyword>
<feature type="transmembrane region" description="Helical" evidence="7">
    <location>
        <begin position="186"/>
        <end position="213"/>
    </location>
</feature>
<evidence type="ECO:0000259" key="9">
    <source>
        <dbReference type="Pfam" id="PF25147"/>
    </source>
</evidence>
<protein>
    <recommendedName>
        <fullName evidence="9">Ribophorin II C-terminal domain-containing protein</fullName>
    </recommendedName>
</protein>
<keyword evidence="6 7" id="KW-0472">Membrane</keyword>
<proteinExistence type="predicted"/>
<keyword evidence="3 8" id="KW-0732">Signal</keyword>